<comment type="caution">
    <text evidence="11">The sequence shown here is derived from an EMBL/GenBank/DDBJ whole genome shotgun (WGS) entry which is preliminary data.</text>
</comment>
<keyword evidence="4 8" id="KW-1133">Transmembrane helix</keyword>
<feature type="transmembrane region" description="Helical" evidence="8">
    <location>
        <begin position="319"/>
        <end position="345"/>
    </location>
</feature>
<evidence type="ECO:0000256" key="3">
    <source>
        <dbReference type="ARBA" id="ARBA00022692"/>
    </source>
</evidence>
<accession>A0AAW6U4B8</accession>
<evidence type="ECO:0000256" key="1">
    <source>
        <dbReference type="ARBA" id="ARBA00004651"/>
    </source>
</evidence>
<dbReference type="Proteomes" id="UP001431776">
    <property type="component" value="Unassembled WGS sequence"/>
</dbReference>
<dbReference type="AlphaFoldDB" id="A0AAW6U4B8"/>
<feature type="region of interest" description="Disordered" evidence="7">
    <location>
        <begin position="68"/>
        <end position="89"/>
    </location>
</feature>
<evidence type="ECO:0000313" key="11">
    <source>
        <dbReference type="EMBL" id="MDI6450421.1"/>
    </source>
</evidence>
<keyword evidence="2" id="KW-1003">Cell membrane</keyword>
<evidence type="ECO:0000259" key="9">
    <source>
        <dbReference type="Pfam" id="PF02687"/>
    </source>
</evidence>
<organism evidence="11 12">
    <name type="scientific">Anaerobaca lacustris</name>
    <dbReference type="NCBI Taxonomy" id="3044600"/>
    <lineage>
        <taxon>Bacteria</taxon>
        <taxon>Pseudomonadati</taxon>
        <taxon>Planctomycetota</taxon>
        <taxon>Phycisphaerae</taxon>
        <taxon>Sedimentisphaerales</taxon>
        <taxon>Anaerobacaceae</taxon>
        <taxon>Anaerobaca</taxon>
    </lineage>
</organism>
<evidence type="ECO:0000259" key="10">
    <source>
        <dbReference type="Pfam" id="PF12704"/>
    </source>
</evidence>
<evidence type="ECO:0000256" key="8">
    <source>
        <dbReference type="SAM" id="Phobius"/>
    </source>
</evidence>
<keyword evidence="3 8" id="KW-0812">Transmembrane</keyword>
<reference evidence="11" key="1">
    <citation type="submission" date="2023-05" db="EMBL/GenBank/DDBJ databases">
        <title>Anaerotaeda fermentans gen. nov., sp. nov., a novel anaerobic planctomycete of the new family within the order Sedimentisphaerales isolated from Taman Peninsula, Russia.</title>
        <authorList>
            <person name="Khomyakova M.A."/>
            <person name="Merkel A.Y."/>
            <person name="Slobodkin A.I."/>
        </authorList>
    </citation>
    <scope>NUCLEOTIDE SEQUENCE</scope>
    <source>
        <strain evidence="11">M17dextr</strain>
    </source>
</reference>
<feature type="domain" description="ABC3 transporter permease C-terminal" evidence="9">
    <location>
        <begin position="323"/>
        <end position="447"/>
    </location>
</feature>
<evidence type="ECO:0000256" key="5">
    <source>
        <dbReference type="ARBA" id="ARBA00023136"/>
    </source>
</evidence>
<dbReference type="PANTHER" id="PTHR30572">
    <property type="entry name" value="MEMBRANE COMPONENT OF TRANSPORTER-RELATED"/>
    <property type="match status" value="1"/>
</dbReference>
<evidence type="ECO:0000256" key="7">
    <source>
        <dbReference type="SAM" id="MobiDB-lite"/>
    </source>
</evidence>
<name>A0AAW6U4B8_9BACT</name>
<feature type="transmembrane region" description="Helical" evidence="8">
    <location>
        <begin position="21"/>
        <end position="42"/>
    </location>
</feature>
<dbReference type="Pfam" id="PF12704">
    <property type="entry name" value="MacB_PCD"/>
    <property type="match status" value="1"/>
</dbReference>
<dbReference type="GO" id="GO:0005886">
    <property type="term" value="C:plasma membrane"/>
    <property type="evidence" value="ECO:0007669"/>
    <property type="project" value="UniProtKB-SubCell"/>
</dbReference>
<feature type="domain" description="MacB-like periplasmic core" evidence="10">
    <location>
        <begin position="21"/>
        <end position="295"/>
    </location>
</feature>
<dbReference type="GO" id="GO:0022857">
    <property type="term" value="F:transmembrane transporter activity"/>
    <property type="evidence" value="ECO:0007669"/>
    <property type="project" value="TreeGrafter"/>
</dbReference>
<evidence type="ECO:0000256" key="4">
    <source>
        <dbReference type="ARBA" id="ARBA00022989"/>
    </source>
</evidence>
<dbReference type="InterPro" id="IPR003838">
    <property type="entry name" value="ABC3_permease_C"/>
</dbReference>
<proteinExistence type="inferred from homology"/>
<feature type="transmembrane region" description="Helical" evidence="8">
    <location>
        <begin position="415"/>
        <end position="437"/>
    </location>
</feature>
<keyword evidence="5 8" id="KW-0472">Membrane</keyword>
<keyword evidence="12" id="KW-1185">Reference proteome</keyword>
<dbReference type="PANTHER" id="PTHR30572:SF4">
    <property type="entry name" value="ABC TRANSPORTER PERMEASE YTRF"/>
    <property type="match status" value="1"/>
</dbReference>
<feature type="transmembrane region" description="Helical" evidence="8">
    <location>
        <begin position="375"/>
        <end position="395"/>
    </location>
</feature>
<dbReference type="EMBL" id="JASCXX010000020">
    <property type="protein sequence ID" value="MDI6450421.1"/>
    <property type="molecule type" value="Genomic_DNA"/>
</dbReference>
<dbReference type="RefSeq" id="WP_349245832.1">
    <property type="nucleotide sequence ID" value="NZ_JASCXX010000020.1"/>
</dbReference>
<comment type="similarity">
    <text evidence="6">Belongs to the ABC-4 integral membrane protein family.</text>
</comment>
<dbReference type="InterPro" id="IPR050250">
    <property type="entry name" value="Macrolide_Exporter_MacB"/>
</dbReference>
<evidence type="ECO:0000256" key="6">
    <source>
        <dbReference type="ARBA" id="ARBA00038076"/>
    </source>
</evidence>
<comment type="subcellular location">
    <subcellularLocation>
        <location evidence="1">Cell membrane</location>
        <topology evidence="1">Multi-pass membrane protein</topology>
    </subcellularLocation>
</comment>
<dbReference type="InterPro" id="IPR025857">
    <property type="entry name" value="MacB_PCD"/>
</dbReference>
<gene>
    <name evidence="11" type="ORF">QJ522_15270</name>
</gene>
<evidence type="ECO:0000256" key="2">
    <source>
        <dbReference type="ARBA" id="ARBA00022475"/>
    </source>
</evidence>
<dbReference type="Pfam" id="PF02687">
    <property type="entry name" value="FtsX"/>
    <property type="match status" value="1"/>
</dbReference>
<evidence type="ECO:0000313" key="12">
    <source>
        <dbReference type="Proteomes" id="UP001431776"/>
    </source>
</evidence>
<protein>
    <submittedName>
        <fullName evidence="11">ABC transporter permease</fullName>
    </submittedName>
</protein>
<sequence>MRASDYVGHAWANLWKKKLRTVLTTGGVVIGIGALVCMFAFGQGIQRNIKDRFNELELFNYINVSPRGGGGPRSAGFRRHARSQPVGDPNESITVLDDDLLEELMQIEGVEAAYPEMRFPAQIRLETREQFTLVQVVTAKACGSAMVQLRAGRAYASDDANEVMVSDSLLRRLDVRQPEDAIGREIEIRTVVLDFSLQSLARMAFARGDQRLPVSNRVYSFTIVGVLERMGFGGPLPIRSDVFVPPGAAAGMRKLVLTGVSDLFQSPEETAGYSAVTVKVASTRQVMSVKARLEERGLRTFALMDQLDEMRKGFIIMDMFLLVIGMIGISVASLGIVNTMVMSILERYREIGVMKAVGATDGDVQKIFLFESGMIGLLGGVFGLALAWAVSFVINQVVNGFAAREGVPFIQYFSFPWWLCLGGIGFSILVSLLAGIYPTRRAARVDPVVALRHD</sequence>